<evidence type="ECO:0000313" key="3">
    <source>
        <dbReference type="Proteomes" id="UP000779809"/>
    </source>
</evidence>
<dbReference type="PROSITE" id="PS50851">
    <property type="entry name" value="CHEW"/>
    <property type="match status" value="1"/>
</dbReference>
<proteinExistence type="predicted"/>
<reference evidence="2" key="1">
    <citation type="submission" date="2020-07" db="EMBL/GenBank/DDBJ databases">
        <title>Huge and variable diversity of episymbiotic CPR bacteria and DPANN archaea in groundwater ecosystems.</title>
        <authorList>
            <person name="He C.Y."/>
            <person name="Keren R."/>
            <person name="Whittaker M."/>
            <person name="Farag I.F."/>
            <person name="Doudna J."/>
            <person name="Cate J.H.D."/>
            <person name="Banfield J.F."/>
        </authorList>
    </citation>
    <scope>NUCLEOTIDE SEQUENCE</scope>
    <source>
        <strain evidence="2">NC_groundwater_580_Pr5_B-0.1um_64_19</strain>
    </source>
</reference>
<dbReference type="InterPro" id="IPR036061">
    <property type="entry name" value="CheW-like_dom_sf"/>
</dbReference>
<dbReference type="InterPro" id="IPR002545">
    <property type="entry name" value="CheW-lke_dom"/>
</dbReference>
<accession>A0A932A8R5</accession>
<name>A0A932A8R5_9BACT</name>
<feature type="domain" description="CheW-like" evidence="1">
    <location>
        <begin position="5"/>
        <end position="140"/>
    </location>
</feature>
<protein>
    <submittedName>
        <fullName evidence="2">Chemotaxis protein CheW</fullName>
    </submittedName>
</protein>
<dbReference type="SMART" id="SM00260">
    <property type="entry name" value="CheW"/>
    <property type="match status" value="1"/>
</dbReference>
<gene>
    <name evidence="2" type="ORF">HYX28_07825</name>
</gene>
<dbReference type="Gene3D" id="2.30.30.40">
    <property type="entry name" value="SH3 Domains"/>
    <property type="match status" value="1"/>
</dbReference>
<dbReference type="GO" id="GO:0006935">
    <property type="term" value="P:chemotaxis"/>
    <property type="evidence" value="ECO:0007669"/>
    <property type="project" value="InterPro"/>
</dbReference>
<dbReference type="Proteomes" id="UP000779809">
    <property type="component" value="Unassembled WGS sequence"/>
</dbReference>
<dbReference type="AlphaFoldDB" id="A0A932A8R5"/>
<dbReference type="Pfam" id="PF01584">
    <property type="entry name" value="CheW"/>
    <property type="match status" value="1"/>
</dbReference>
<organism evidence="2 3">
    <name type="scientific">Candidatus Korobacter versatilis</name>
    <dbReference type="NCBI Taxonomy" id="658062"/>
    <lineage>
        <taxon>Bacteria</taxon>
        <taxon>Pseudomonadati</taxon>
        <taxon>Acidobacteriota</taxon>
        <taxon>Terriglobia</taxon>
        <taxon>Terriglobales</taxon>
        <taxon>Candidatus Korobacteraceae</taxon>
        <taxon>Candidatus Korobacter</taxon>
    </lineage>
</organism>
<comment type="caution">
    <text evidence="2">The sequence shown here is derived from an EMBL/GenBank/DDBJ whole genome shotgun (WGS) entry which is preliminary data.</text>
</comment>
<sequence length="141" mass="15218">MTSRPNSFVLFPIGKKRFALPAASVTELAHPDREQHFPHTSKLLTGVLVRRGHIIPVCDVAPVLVGPDAPPRKFFLIATRKFSDGSEWTAIPVSGECELTTAELLPPAGKLPKHVIGLLALDKEIIEVVDLERLIGSGVAA</sequence>
<evidence type="ECO:0000313" key="2">
    <source>
        <dbReference type="EMBL" id="MBI2678677.1"/>
    </source>
</evidence>
<dbReference type="SUPFAM" id="SSF50341">
    <property type="entry name" value="CheW-like"/>
    <property type="match status" value="1"/>
</dbReference>
<evidence type="ECO:0000259" key="1">
    <source>
        <dbReference type="PROSITE" id="PS50851"/>
    </source>
</evidence>
<dbReference type="EMBL" id="JACPNR010000009">
    <property type="protein sequence ID" value="MBI2678677.1"/>
    <property type="molecule type" value="Genomic_DNA"/>
</dbReference>
<dbReference type="GO" id="GO:0007165">
    <property type="term" value="P:signal transduction"/>
    <property type="evidence" value="ECO:0007669"/>
    <property type="project" value="InterPro"/>
</dbReference>
<dbReference type="Gene3D" id="2.40.50.180">
    <property type="entry name" value="CheA-289, Domain 4"/>
    <property type="match status" value="1"/>
</dbReference>